<organism evidence="1 2">
    <name type="scientific">Geotalea daltonii (strain DSM 22248 / JCM 15807 / FRC-32)</name>
    <name type="common">Geobacter daltonii</name>
    <dbReference type="NCBI Taxonomy" id="316067"/>
    <lineage>
        <taxon>Bacteria</taxon>
        <taxon>Pseudomonadati</taxon>
        <taxon>Thermodesulfobacteriota</taxon>
        <taxon>Desulfuromonadia</taxon>
        <taxon>Geobacterales</taxon>
        <taxon>Geobacteraceae</taxon>
        <taxon>Geotalea</taxon>
    </lineage>
</organism>
<accession>B9M763</accession>
<dbReference type="KEGG" id="geo:Geob_3746"/>
<protein>
    <submittedName>
        <fullName evidence="1">Uncharacterized protein</fullName>
    </submittedName>
</protein>
<dbReference type="RefSeq" id="WP_012648810.1">
    <property type="nucleotide sequence ID" value="NC_011979.1"/>
</dbReference>
<dbReference type="Gene3D" id="2.30.29.80">
    <property type="match status" value="1"/>
</dbReference>
<dbReference type="HOGENOM" id="CLU_007876_0_0_7"/>
<dbReference type="Proteomes" id="UP000007721">
    <property type="component" value="Chromosome"/>
</dbReference>
<dbReference type="STRING" id="316067.Geob_3746"/>
<gene>
    <name evidence="1" type="ordered locus">Geob_3746</name>
</gene>
<keyword evidence="2" id="KW-1185">Reference proteome</keyword>
<dbReference type="EMBL" id="CP001390">
    <property type="protein sequence ID" value="ACM22084.1"/>
    <property type="molecule type" value="Genomic_DNA"/>
</dbReference>
<dbReference type="OrthoDB" id="8263000at2"/>
<dbReference type="eggNOG" id="COG3422">
    <property type="taxonomic scope" value="Bacteria"/>
</dbReference>
<sequence length="916" mass="105016">MLSPVTIPKRKPGEKFDHRHLFEIGLQHVQRLSHRIWTDYNIHDPGVTILELLAYALTDLSYRASLPVKDLLAAPADNEKNMQGQFFTARTILPNRPLTLLDYRKLLIDLKGVRNAWLEKCPVTYYADIAAGELSHSKPAHHGREVAVQGLYNVLVDFESNDPQEQKEAEELVRKTLHGNRNLCEDFVSIMKVETEEFNLCCEIQVAPDTSDAALIEVAAKILFLVEQYFDPPVRNYSLSEMLEKKKPDGSRFMVDELFEGPRLDCGFIDDYELANGALRGEIRLSDIISIVMDVDAVRAVQEILVNRVRKGKVEPARNKWILKVSQGRKPVLGKNRFVFHRRGVRVAPSEDAVRARLAELRKGAILLVETKREDDLEVPLGNFRNPSTYYSFQNHFPQIYGISEYGLGSQADDRRKALALQLKGYLLFFDQLMADYLAQLGRVRELFSNKPPVQTTYFHQVVDSFAQHERLYSIKRTIMETASGEEDKKEKIRKIVAFVCGTTADEGAVRDAEKAAARFVRGGMGEEDHLQHLINIALQSRFEDEGVNIDRRSRFLDHLIARFAERFTEFAHLMYSDFGASSLSILRYKCEFLKDYPRISSDRGLAYNYTLSHPRSRWDSKNVSGFERRVARLLGIRNFARRNLAESVPYDIYPEIDATPGDEFRFRIRRSATKGILLSSSRNFVTEEKARQEMMRAVHFAQIPAAYVRSITTDGKHCFKIVDEHRKVVAVRKQSFGRKQEMEQAIDELIDIMTANYGGEGMYVVENILLRPQDGSDDPFLRINRLSAGDDVASLDPYSYRLHVILPAYGRRFGDMHFRRYAEQVIRQETPAHILPKICWISREDMELLQEVYQDWIGVKSGAEESDRRSKLLRFFCTLFAVKNVYPTATLTGCAKGAREGKFILDHTSLGKKSE</sequence>
<dbReference type="AlphaFoldDB" id="B9M763"/>
<evidence type="ECO:0000313" key="1">
    <source>
        <dbReference type="EMBL" id="ACM22084.1"/>
    </source>
</evidence>
<evidence type="ECO:0000313" key="2">
    <source>
        <dbReference type="Proteomes" id="UP000007721"/>
    </source>
</evidence>
<name>B9M763_GEODF</name>
<reference evidence="1 2" key="1">
    <citation type="submission" date="2009-01" db="EMBL/GenBank/DDBJ databases">
        <title>Complete sequence of Geobacter sp. FRC-32.</title>
        <authorList>
            <consortium name="US DOE Joint Genome Institute"/>
            <person name="Lucas S."/>
            <person name="Copeland A."/>
            <person name="Lapidus A."/>
            <person name="Glavina del Rio T."/>
            <person name="Dalin E."/>
            <person name="Tice H."/>
            <person name="Bruce D."/>
            <person name="Goodwin L."/>
            <person name="Pitluck S."/>
            <person name="Saunders E."/>
            <person name="Brettin T."/>
            <person name="Detter J.C."/>
            <person name="Han C."/>
            <person name="Larimer F."/>
            <person name="Land M."/>
            <person name="Hauser L."/>
            <person name="Kyrpides N."/>
            <person name="Ovchinnikova G."/>
            <person name="Kostka J."/>
            <person name="Richardson P."/>
        </authorList>
    </citation>
    <scope>NUCLEOTIDE SEQUENCE [LARGE SCALE GENOMIC DNA]</scope>
    <source>
        <strain evidence="2">DSM 22248 / JCM 15807 / FRC-32</strain>
    </source>
</reference>
<proteinExistence type="predicted"/>